<feature type="region of interest" description="Disordered" evidence="1">
    <location>
        <begin position="1"/>
        <end position="20"/>
    </location>
</feature>
<name>A0A7J8JIJ2_ROUAE</name>
<proteinExistence type="predicted"/>
<organism evidence="2 3">
    <name type="scientific">Rousettus aegyptiacus</name>
    <name type="common">Egyptian fruit bat</name>
    <name type="synonym">Pteropus aegyptiacus</name>
    <dbReference type="NCBI Taxonomy" id="9407"/>
    <lineage>
        <taxon>Eukaryota</taxon>
        <taxon>Metazoa</taxon>
        <taxon>Chordata</taxon>
        <taxon>Craniata</taxon>
        <taxon>Vertebrata</taxon>
        <taxon>Euteleostomi</taxon>
        <taxon>Mammalia</taxon>
        <taxon>Eutheria</taxon>
        <taxon>Laurasiatheria</taxon>
        <taxon>Chiroptera</taxon>
        <taxon>Yinpterochiroptera</taxon>
        <taxon>Pteropodoidea</taxon>
        <taxon>Pteropodidae</taxon>
        <taxon>Rousettinae</taxon>
        <taxon>Rousettus</taxon>
    </lineage>
</organism>
<evidence type="ECO:0000256" key="1">
    <source>
        <dbReference type="SAM" id="MobiDB-lite"/>
    </source>
</evidence>
<feature type="region of interest" description="Disordered" evidence="1">
    <location>
        <begin position="25"/>
        <end position="55"/>
    </location>
</feature>
<feature type="compositionally biased region" description="Polar residues" evidence="1">
    <location>
        <begin position="1"/>
        <end position="11"/>
    </location>
</feature>
<protein>
    <submittedName>
        <fullName evidence="2">Uncharacterized protein</fullName>
    </submittedName>
</protein>
<reference evidence="2 3" key="1">
    <citation type="journal article" date="2020" name="Nature">
        <title>Six reference-quality genomes reveal evolution of bat adaptations.</title>
        <authorList>
            <person name="Jebb D."/>
            <person name="Huang Z."/>
            <person name="Pippel M."/>
            <person name="Hughes G.M."/>
            <person name="Lavrichenko K."/>
            <person name="Devanna P."/>
            <person name="Winkler S."/>
            <person name="Jermiin L.S."/>
            <person name="Skirmuntt E.C."/>
            <person name="Katzourakis A."/>
            <person name="Burkitt-Gray L."/>
            <person name="Ray D.A."/>
            <person name="Sullivan K.A.M."/>
            <person name="Roscito J.G."/>
            <person name="Kirilenko B.M."/>
            <person name="Davalos L.M."/>
            <person name="Corthals A.P."/>
            <person name="Power M.L."/>
            <person name="Jones G."/>
            <person name="Ransome R.D."/>
            <person name="Dechmann D.K.N."/>
            <person name="Locatelli A.G."/>
            <person name="Puechmaille S.J."/>
            <person name="Fedrigo O."/>
            <person name="Jarvis E.D."/>
            <person name="Hiller M."/>
            <person name="Vernes S.C."/>
            <person name="Myers E.W."/>
            <person name="Teeling E.C."/>
        </authorList>
    </citation>
    <scope>NUCLEOTIDE SEQUENCE [LARGE SCALE GENOMIC DNA]</scope>
    <source>
        <strain evidence="2">MRouAeg1</strain>
        <tissue evidence="2">Muscle</tissue>
    </source>
</reference>
<feature type="compositionally biased region" description="Low complexity" evidence="1">
    <location>
        <begin position="34"/>
        <end position="47"/>
    </location>
</feature>
<dbReference type="AlphaFoldDB" id="A0A7J8JIJ2"/>
<gene>
    <name evidence="2" type="ORF">HJG63_010216</name>
</gene>
<keyword evidence="3" id="KW-1185">Reference proteome</keyword>
<dbReference type="Proteomes" id="UP000593571">
    <property type="component" value="Unassembled WGS sequence"/>
</dbReference>
<comment type="caution">
    <text evidence="2">The sequence shown here is derived from an EMBL/GenBank/DDBJ whole genome shotgun (WGS) entry which is preliminary data.</text>
</comment>
<accession>A0A7J8JIJ2</accession>
<evidence type="ECO:0000313" key="3">
    <source>
        <dbReference type="Proteomes" id="UP000593571"/>
    </source>
</evidence>
<sequence>MRKSTASTSHLKPQDKLRLTIRDSTVASKPELGSTSPLQKLKSLSLPMSRTQSPPCSLFRSITISTVLLQFIHHTIGLSSLLMGYSPPPKSPAPTLGAVPSAGKALTPFLYIENAATATANSHIAHSNKAVSHDSFS</sequence>
<dbReference type="EMBL" id="JACASE010000002">
    <property type="protein sequence ID" value="KAF6495902.1"/>
    <property type="molecule type" value="Genomic_DNA"/>
</dbReference>
<evidence type="ECO:0000313" key="2">
    <source>
        <dbReference type="EMBL" id="KAF6495902.1"/>
    </source>
</evidence>